<comment type="similarity">
    <text evidence="2">Belongs to the transpeptidase family.</text>
</comment>
<dbReference type="InterPro" id="IPR007887">
    <property type="entry name" value="MecA_N"/>
</dbReference>
<name>A0A9D2GBE5_9FIRM</name>
<evidence type="ECO:0000259" key="4">
    <source>
        <dbReference type="Pfam" id="PF00905"/>
    </source>
</evidence>
<dbReference type="PANTHER" id="PTHR30627">
    <property type="entry name" value="PEPTIDOGLYCAN D,D-TRANSPEPTIDASE"/>
    <property type="match status" value="1"/>
</dbReference>
<evidence type="ECO:0000256" key="1">
    <source>
        <dbReference type="ARBA" id="ARBA00004370"/>
    </source>
</evidence>
<dbReference type="Gene3D" id="3.30.1390.30">
    <property type="entry name" value="Penicillin-binding protein 2a, domain 3"/>
    <property type="match status" value="1"/>
</dbReference>
<dbReference type="InterPro" id="IPR050515">
    <property type="entry name" value="Beta-lactam/transpept"/>
</dbReference>
<dbReference type="InterPro" id="IPR005311">
    <property type="entry name" value="PBP_dimer"/>
</dbReference>
<dbReference type="SUPFAM" id="SSF56519">
    <property type="entry name" value="Penicillin binding protein dimerisation domain"/>
    <property type="match status" value="1"/>
</dbReference>
<dbReference type="GO" id="GO:0005886">
    <property type="term" value="C:plasma membrane"/>
    <property type="evidence" value="ECO:0007669"/>
    <property type="project" value="TreeGrafter"/>
</dbReference>
<dbReference type="Proteomes" id="UP000824116">
    <property type="component" value="Unassembled WGS sequence"/>
</dbReference>
<dbReference type="GO" id="GO:0071555">
    <property type="term" value="P:cell wall organization"/>
    <property type="evidence" value="ECO:0007669"/>
    <property type="project" value="TreeGrafter"/>
</dbReference>
<dbReference type="Pfam" id="PF03717">
    <property type="entry name" value="PBP_dimer"/>
    <property type="match status" value="1"/>
</dbReference>
<protein>
    <submittedName>
        <fullName evidence="7">Penicillin-binding transpeptidase domain-containing protein</fullName>
    </submittedName>
</protein>
<proteinExistence type="inferred from homology"/>
<dbReference type="GO" id="GO:0008658">
    <property type="term" value="F:penicillin binding"/>
    <property type="evidence" value="ECO:0007669"/>
    <property type="project" value="InterPro"/>
</dbReference>
<dbReference type="Pfam" id="PF00905">
    <property type="entry name" value="Transpeptidase"/>
    <property type="match status" value="1"/>
</dbReference>
<accession>A0A9D2GBE5</accession>
<dbReference type="InterPro" id="IPR036138">
    <property type="entry name" value="PBP_dimer_sf"/>
</dbReference>
<feature type="domain" description="NTF2-like N-terminal transpeptidase" evidence="6">
    <location>
        <begin position="3"/>
        <end position="98"/>
    </location>
</feature>
<dbReference type="EMBL" id="DXAY01000256">
    <property type="protein sequence ID" value="HIZ75730.1"/>
    <property type="molecule type" value="Genomic_DNA"/>
</dbReference>
<evidence type="ECO:0000256" key="3">
    <source>
        <dbReference type="ARBA" id="ARBA00023136"/>
    </source>
</evidence>
<dbReference type="InterPro" id="IPR032710">
    <property type="entry name" value="NTF2-like_dom_sf"/>
</dbReference>
<reference evidence="7" key="2">
    <citation type="submission" date="2021-04" db="EMBL/GenBank/DDBJ databases">
        <authorList>
            <person name="Gilroy R."/>
        </authorList>
    </citation>
    <scope>NUCLEOTIDE SEQUENCE</scope>
    <source>
        <strain evidence="7">CHK196-3914</strain>
    </source>
</reference>
<dbReference type="Gene3D" id="3.40.710.10">
    <property type="entry name" value="DD-peptidase/beta-lactamase superfamily"/>
    <property type="match status" value="1"/>
</dbReference>
<feature type="domain" description="Penicillin-binding protein dimerisation" evidence="5">
    <location>
        <begin position="106"/>
        <end position="274"/>
    </location>
</feature>
<evidence type="ECO:0000259" key="5">
    <source>
        <dbReference type="Pfam" id="PF03717"/>
    </source>
</evidence>
<evidence type="ECO:0000313" key="8">
    <source>
        <dbReference type="Proteomes" id="UP000824116"/>
    </source>
</evidence>
<evidence type="ECO:0000259" key="6">
    <source>
        <dbReference type="Pfam" id="PF05223"/>
    </source>
</evidence>
<dbReference type="Pfam" id="PF05223">
    <property type="entry name" value="MecA_N"/>
    <property type="match status" value="1"/>
</dbReference>
<dbReference type="SUPFAM" id="SSF56601">
    <property type="entry name" value="beta-lactamase/transpeptidase-like"/>
    <property type="match status" value="1"/>
</dbReference>
<reference evidence="7" key="1">
    <citation type="journal article" date="2021" name="PeerJ">
        <title>Extensive microbial diversity within the chicken gut microbiome revealed by metagenomics and culture.</title>
        <authorList>
            <person name="Gilroy R."/>
            <person name="Ravi A."/>
            <person name="Getino M."/>
            <person name="Pursley I."/>
            <person name="Horton D.L."/>
            <person name="Alikhan N.F."/>
            <person name="Baker D."/>
            <person name="Gharbi K."/>
            <person name="Hall N."/>
            <person name="Watson M."/>
            <person name="Adriaenssens E.M."/>
            <person name="Foster-Nyarko E."/>
            <person name="Jarju S."/>
            <person name="Secka A."/>
            <person name="Antonio M."/>
            <person name="Oren A."/>
            <person name="Chaudhuri R.R."/>
            <person name="La Ragione R."/>
            <person name="Hildebrand F."/>
            <person name="Pallen M.J."/>
        </authorList>
    </citation>
    <scope>NUCLEOTIDE SEQUENCE</scope>
    <source>
        <strain evidence="7">CHK196-3914</strain>
    </source>
</reference>
<comment type="subcellular location">
    <subcellularLocation>
        <location evidence="1">Membrane</location>
    </subcellularLocation>
</comment>
<dbReference type="SUPFAM" id="SSF54427">
    <property type="entry name" value="NTF2-like"/>
    <property type="match status" value="1"/>
</dbReference>
<sequence length="629" mass="68161">EGMYSLLSSSSKESITQEDFVSRNQNIYEGIDASDIRITFPSEDSSSRDTATVTYSTSMGTSAGDVSFDNQMTLVKNSDGEYRINWDSTLIFPSLQDGYRVSVDTETAERGSIYDRNGTALATQGTVSEVGLVPGKMGSNKEADIQKIAELLDMSPEDITSSLNASYVQDDTFVPLKQISKADTETESRLLEISGILINDATARVYPLGAAAGHLTGYVQSITAEELEEKQDEGYHSNSVIGKSGLELAYEDELRATDGSSINVVDEDGNIVDTLASQEAQNGQDIYVTIDASLQQDAYNQFSSDPGTAAAMNPKTGEILALVSTPGYDPNEFVMGMSDSRWNELSSAEDTPLNNRFLSTWVPGSTFKALTAVIGVDSGKLDPAENLGYEGLSWQKDESWGNYHVTTLTDYGDQVNLENALVYSDNIYFAKAALNIGADTLIEKFKAMGFEENVPFELSLTPSTYDDDDNIDSDIQLADTGYGQGQLLVNPVHMLSMYSLFVNNGSMLKPTLLYQDGYTAEIWKENVFSAEAAETVKNDLIQVIENPSGTGASARIDGITLLGKTGTAEIKDSQDDTDGIERGWFICETVDDIDTPIAVVGMVEDVKGKGGSNYVTEKVHNITASYLGK</sequence>
<dbReference type="PANTHER" id="PTHR30627:SF25">
    <property type="entry name" value="PENICILLIN-BINDING PROTEIN 3"/>
    <property type="match status" value="1"/>
</dbReference>
<dbReference type="Gene3D" id="3.90.1310.10">
    <property type="entry name" value="Penicillin-binding protein 2a (Domain 2)"/>
    <property type="match status" value="1"/>
</dbReference>
<dbReference type="Gene3D" id="3.10.450.100">
    <property type="entry name" value="NTF2-like, domain 1"/>
    <property type="match status" value="1"/>
</dbReference>
<dbReference type="AlphaFoldDB" id="A0A9D2GBE5"/>
<dbReference type="GO" id="GO:0071972">
    <property type="term" value="F:peptidoglycan L,D-transpeptidase activity"/>
    <property type="evidence" value="ECO:0007669"/>
    <property type="project" value="TreeGrafter"/>
</dbReference>
<dbReference type="InterPro" id="IPR012338">
    <property type="entry name" value="Beta-lactam/transpept-like"/>
</dbReference>
<evidence type="ECO:0000313" key="7">
    <source>
        <dbReference type="EMBL" id="HIZ75730.1"/>
    </source>
</evidence>
<comment type="caution">
    <text evidence="7">The sequence shown here is derived from an EMBL/GenBank/DDBJ whole genome shotgun (WGS) entry which is preliminary data.</text>
</comment>
<dbReference type="InterPro" id="IPR001460">
    <property type="entry name" value="PCN-bd_Tpept"/>
</dbReference>
<feature type="domain" description="Penicillin-binding protein transpeptidase" evidence="4">
    <location>
        <begin position="307"/>
        <end position="622"/>
    </location>
</feature>
<gene>
    <name evidence="7" type="ORF">H9723_10915</name>
</gene>
<evidence type="ECO:0000256" key="2">
    <source>
        <dbReference type="ARBA" id="ARBA00007171"/>
    </source>
</evidence>
<dbReference type="GO" id="GO:0046677">
    <property type="term" value="P:response to antibiotic"/>
    <property type="evidence" value="ECO:0007669"/>
    <property type="project" value="InterPro"/>
</dbReference>
<keyword evidence="3" id="KW-0472">Membrane</keyword>
<organism evidence="7 8">
    <name type="scientific">Candidatus Mediterraneibacter stercoravium</name>
    <dbReference type="NCBI Taxonomy" id="2838685"/>
    <lineage>
        <taxon>Bacteria</taxon>
        <taxon>Bacillati</taxon>
        <taxon>Bacillota</taxon>
        <taxon>Clostridia</taxon>
        <taxon>Lachnospirales</taxon>
        <taxon>Lachnospiraceae</taxon>
        <taxon>Mediterraneibacter</taxon>
    </lineage>
</organism>
<feature type="non-terminal residue" evidence="7">
    <location>
        <position position="1"/>
    </location>
</feature>